<feature type="compositionally biased region" description="Basic and acidic residues" evidence="1">
    <location>
        <begin position="213"/>
        <end position="224"/>
    </location>
</feature>
<reference evidence="2" key="2">
    <citation type="submission" date="2022-01" db="EMBL/GenBank/DDBJ databases">
        <authorList>
            <person name="Yamashiro T."/>
            <person name="Shiraishi A."/>
            <person name="Satake H."/>
            <person name="Nakayama K."/>
        </authorList>
    </citation>
    <scope>NUCLEOTIDE SEQUENCE</scope>
</reference>
<feature type="compositionally biased region" description="Basic residues" evidence="1">
    <location>
        <begin position="97"/>
        <end position="106"/>
    </location>
</feature>
<feature type="compositionally biased region" description="Basic and acidic residues" evidence="1">
    <location>
        <begin position="448"/>
        <end position="473"/>
    </location>
</feature>
<protein>
    <submittedName>
        <fullName evidence="2">Uncharacterized protein</fullName>
    </submittedName>
</protein>
<feature type="region of interest" description="Disordered" evidence="1">
    <location>
        <begin position="148"/>
        <end position="173"/>
    </location>
</feature>
<feature type="region of interest" description="Disordered" evidence="1">
    <location>
        <begin position="196"/>
        <end position="224"/>
    </location>
</feature>
<evidence type="ECO:0000256" key="1">
    <source>
        <dbReference type="SAM" id="MobiDB-lite"/>
    </source>
</evidence>
<sequence length="603" mass="68679">MADLTFADSHNMVAYLEKLEDNVDFAEKVNFLNAGPIRQGKDFSGTMTPLFATILIQLQVDVGEGSEQPTNSQHPSIIASPSHVLLIPILSASQPKKTQKHRKTKRKATEISQSSRPTTLVADETIHEERGDSVERASTTATSLDVEQGSGNINRTQSTAIPNDPFPQGTGSGGSLRCQDTIFGDIPAQTRFERLSKQSNDPPISRVNTLGSGEDKNAETRGRYGHDVSTTEVTTISVPSNVDVSAASLIRPVDDSITDDITLAETLIKIKSTKDKGKGIMQEPEKPVKVKGKDQIEYDVDVAQILKAELDEEARLEREREEEASKATNITEWDDVQAMMDVEYELAAKLQAEEQGEMSIQERLILFVELMDKSKKHFTKLRAKEKRRKPPTKPKKRNIMSTYLKNMAGYKHTQLKNKSFEEIQMLFEKEMKRVNIFVDMDAELVKGRETREESGSKRAGDELEQESSKRQKVDDDDDKEREDLKQCFKIVLDEEFVVHVIPLVVKPAPIKLVKTKHGYTRLEEAYERVLWGDLKVMFELDVEDNIWRNLQGQKILLWKLYDYCRIHFVRFENMHIYMLVEKRYPLSPITITDMLNRKLQADY</sequence>
<feature type="compositionally biased region" description="Polar residues" evidence="1">
    <location>
        <begin position="148"/>
        <end position="161"/>
    </location>
</feature>
<evidence type="ECO:0000313" key="3">
    <source>
        <dbReference type="Proteomes" id="UP001151760"/>
    </source>
</evidence>
<dbReference type="EMBL" id="BQNB010010235">
    <property type="protein sequence ID" value="GJS74485.1"/>
    <property type="molecule type" value="Genomic_DNA"/>
</dbReference>
<feature type="region of interest" description="Disordered" evidence="1">
    <location>
        <begin position="448"/>
        <end position="478"/>
    </location>
</feature>
<gene>
    <name evidence="2" type="ORF">Tco_0707326</name>
</gene>
<dbReference type="Proteomes" id="UP001151760">
    <property type="component" value="Unassembled WGS sequence"/>
</dbReference>
<keyword evidence="3" id="KW-1185">Reference proteome</keyword>
<reference evidence="2" key="1">
    <citation type="journal article" date="2022" name="Int. J. Mol. Sci.">
        <title>Draft Genome of Tanacetum Coccineum: Genomic Comparison of Closely Related Tanacetum-Family Plants.</title>
        <authorList>
            <person name="Yamashiro T."/>
            <person name="Shiraishi A."/>
            <person name="Nakayama K."/>
            <person name="Satake H."/>
        </authorList>
    </citation>
    <scope>NUCLEOTIDE SEQUENCE</scope>
</reference>
<name>A0ABQ4YBZ9_9ASTR</name>
<comment type="caution">
    <text evidence="2">The sequence shown here is derived from an EMBL/GenBank/DDBJ whole genome shotgun (WGS) entry which is preliminary data.</text>
</comment>
<accession>A0ABQ4YBZ9</accession>
<organism evidence="2 3">
    <name type="scientific">Tanacetum coccineum</name>
    <dbReference type="NCBI Taxonomy" id="301880"/>
    <lineage>
        <taxon>Eukaryota</taxon>
        <taxon>Viridiplantae</taxon>
        <taxon>Streptophyta</taxon>
        <taxon>Embryophyta</taxon>
        <taxon>Tracheophyta</taxon>
        <taxon>Spermatophyta</taxon>
        <taxon>Magnoliopsida</taxon>
        <taxon>eudicotyledons</taxon>
        <taxon>Gunneridae</taxon>
        <taxon>Pentapetalae</taxon>
        <taxon>asterids</taxon>
        <taxon>campanulids</taxon>
        <taxon>Asterales</taxon>
        <taxon>Asteraceae</taxon>
        <taxon>Asteroideae</taxon>
        <taxon>Anthemideae</taxon>
        <taxon>Anthemidinae</taxon>
        <taxon>Tanacetum</taxon>
    </lineage>
</organism>
<feature type="region of interest" description="Disordered" evidence="1">
    <location>
        <begin position="95"/>
        <end position="119"/>
    </location>
</feature>
<feature type="compositionally biased region" description="Polar residues" evidence="1">
    <location>
        <begin position="197"/>
        <end position="211"/>
    </location>
</feature>
<evidence type="ECO:0000313" key="2">
    <source>
        <dbReference type="EMBL" id="GJS74485.1"/>
    </source>
</evidence>
<proteinExistence type="predicted"/>